<evidence type="ECO:0000256" key="1">
    <source>
        <dbReference type="SAM" id="MobiDB-lite"/>
    </source>
</evidence>
<evidence type="ECO:0000313" key="2">
    <source>
        <dbReference type="EMBL" id="KAF2751255.1"/>
    </source>
</evidence>
<reference evidence="2" key="1">
    <citation type="journal article" date="2020" name="Stud. Mycol.">
        <title>101 Dothideomycetes genomes: a test case for predicting lifestyles and emergence of pathogens.</title>
        <authorList>
            <person name="Haridas S."/>
            <person name="Albert R."/>
            <person name="Binder M."/>
            <person name="Bloem J."/>
            <person name="Labutti K."/>
            <person name="Salamov A."/>
            <person name="Andreopoulos B."/>
            <person name="Baker S."/>
            <person name="Barry K."/>
            <person name="Bills G."/>
            <person name="Bluhm B."/>
            <person name="Cannon C."/>
            <person name="Castanera R."/>
            <person name="Culley D."/>
            <person name="Daum C."/>
            <person name="Ezra D."/>
            <person name="Gonzalez J."/>
            <person name="Henrissat B."/>
            <person name="Kuo A."/>
            <person name="Liang C."/>
            <person name="Lipzen A."/>
            <person name="Lutzoni F."/>
            <person name="Magnuson J."/>
            <person name="Mondo S."/>
            <person name="Nolan M."/>
            <person name="Ohm R."/>
            <person name="Pangilinan J."/>
            <person name="Park H.-J."/>
            <person name="Ramirez L."/>
            <person name="Alfaro M."/>
            <person name="Sun H."/>
            <person name="Tritt A."/>
            <person name="Yoshinaga Y."/>
            <person name="Zwiers L.-H."/>
            <person name="Turgeon B."/>
            <person name="Goodwin S."/>
            <person name="Spatafora J."/>
            <person name="Crous P."/>
            <person name="Grigoriev I."/>
        </authorList>
    </citation>
    <scope>NUCLEOTIDE SEQUENCE</scope>
    <source>
        <strain evidence="2">CBS 119925</strain>
    </source>
</reference>
<keyword evidence="3" id="KW-1185">Reference proteome</keyword>
<name>A0A6A6VKY0_9PLEO</name>
<organism evidence="2 3">
    <name type="scientific">Sporormia fimetaria CBS 119925</name>
    <dbReference type="NCBI Taxonomy" id="1340428"/>
    <lineage>
        <taxon>Eukaryota</taxon>
        <taxon>Fungi</taxon>
        <taxon>Dikarya</taxon>
        <taxon>Ascomycota</taxon>
        <taxon>Pezizomycotina</taxon>
        <taxon>Dothideomycetes</taxon>
        <taxon>Pleosporomycetidae</taxon>
        <taxon>Pleosporales</taxon>
        <taxon>Sporormiaceae</taxon>
        <taxon>Sporormia</taxon>
    </lineage>
</organism>
<accession>A0A6A6VKY0</accession>
<dbReference type="AlphaFoldDB" id="A0A6A6VKY0"/>
<dbReference type="EMBL" id="MU006562">
    <property type="protein sequence ID" value="KAF2751255.1"/>
    <property type="molecule type" value="Genomic_DNA"/>
</dbReference>
<sequence length="58" mass="6505">MTGSTVVQDFVEASSSTYVAYRCPASPQTLFHDAVPPPMPGAEHRADLSHSRKRQRFW</sequence>
<proteinExistence type="predicted"/>
<protein>
    <submittedName>
        <fullName evidence="2">Uncharacterized protein</fullName>
    </submittedName>
</protein>
<dbReference type="Proteomes" id="UP000799440">
    <property type="component" value="Unassembled WGS sequence"/>
</dbReference>
<gene>
    <name evidence="2" type="ORF">M011DRAFT_463986</name>
</gene>
<evidence type="ECO:0000313" key="3">
    <source>
        <dbReference type="Proteomes" id="UP000799440"/>
    </source>
</evidence>
<feature type="region of interest" description="Disordered" evidence="1">
    <location>
        <begin position="36"/>
        <end position="58"/>
    </location>
</feature>